<evidence type="ECO:0000256" key="2">
    <source>
        <dbReference type="ARBA" id="ARBA00001832"/>
    </source>
</evidence>
<evidence type="ECO:0000256" key="15">
    <source>
        <dbReference type="PIRSR" id="PIRSR641708-1"/>
    </source>
</evidence>
<evidence type="ECO:0000259" key="18">
    <source>
        <dbReference type="Pfam" id="PF01416"/>
    </source>
</evidence>
<evidence type="ECO:0000256" key="16">
    <source>
        <dbReference type="PIRSR" id="PIRSR641708-2"/>
    </source>
</evidence>
<dbReference type="Proteomes" id="UP000095728">
    <property type="component" value="Unassembled WGS sequence"/>
</dbReference>
<dbReference type="SUPFAM" id="SSF55120">
    <property type="entry name" value="Pseudouridine synthase"/>
    <property type="match status" value="1"/>
</dbReference>
<accession>A0A1E5RDM6</accession>
<dbReference type="GO" id="GO:0031120">
    <property type="term" value="P:snRNA pseudouridine synthesis"/>
    <property type="evidence" value="ECO:0007669"/>
    <property type="project" value="UniProtKB-ARBA"/>
</dbReference>
<dbReference type="FunFam" id="3.30.70.580:FF:000002">
    <property type="entry name" value="tRNA pseudouridine synthase"/>
    <property type="match status" value="1"/>
</dbReference>
<dbReference type="GO" id="GO:0005634">
    <property type="term" value="C:nucleus"/>
    <property type="evidence" value="ECO:0007669"/>
    <property type="project" value="UniProtKB-SubCell"/>
</dbReference>
<organism evidence="19 20">
    <name type="scientific">Hanseniaspora osmophila</name>
    <dbReference type="NCBI Taxonomy" id="56408"/>
    <lineage>
        <taxon>Eukaryota</taxon>
        <taxon>Fungi</taxon>
        <taxon>Dikarya</taxon>
        <taxon>Ascomycota</taxon>
        <taxon>Saccharomycotina</taxon>
        <taxon>Saccharomycetes</taxon>
        <taxon>Saccharomycodales</taxon>
        <taxon>Saccharomycodaceae</taxon>
        <taxon>Hanseniaspora</taxon>
    </lineage>
</organism>
<evidence type="ECO:0000256" key="3">
    <source>
        <dbReference type="ARBA" id="ARBA00001947"/>
    </source>
</evidence>
<feature type="compositionally biased region" description="Basic residues" evidence="17">
    <location>
        <begin position="60"/>
        <end position="75"/>
    </location>
</feature>
<dbReference type="InterPro" id="IPR020103">
    <property type="entry name" value="PsdUridine_synth_cat_dom_sf"/>
</dbReference>
<dbReference type="AlphaFoldDB" id="A0A1E5RDM6"/>
<dbReference type="InterPro" id="IPR001406">
    <property type="entry name" value="PsdUridine_synth_TruA"/>
</dbReference>
<comment type="similarity">
    <text evidence="5">Belongs to the tRNA pseudouridine synthase TruA family.</text>
</comment>
<feature type="binding site" evidence="16">
    <location>
        <position position="219"/>
    </location>
    <ligand>
        <name>substrate</name>
    </ligand>
</feature>
<comment type="cofactor">
    <cofactor evidence="3">
        <name>Zn(2+)</name>
        <dbReference type="ChEBI" id="CHEBI:29105"/>
    </cofactor>
</comment>
<comment type="function">
    <text evidence="11">Formation of pseudouridine at positions 27 and 28 in the anticodon stem and loop of transfer RNAs; at positions 34 and 36 of intron-containing precursor tRNA(Ile) and at position 35 in the intron-containing tRNA(Tyr). Catalyzes pseudouridylation at position 44 in U2 snRNA. Also catalyzes pseudouridylation of mRNAs.</text>
</comment>
<reference evidence="20" key="1">
    <citation type="journal article" date="2016" name="Genome Announc.">
        <title>Genome sequences of three species of Hanseniaspora isolated from spontaneous wine fermentations.</title>
        <authorList>
            <person name="Sternes P.R."/>
            <person name="Lee D."/>
            <person name="Kutyna D.R."/>
            <person name="Borneman A.R."/>
        </authorList>
    </citation>
    <scope>NUCLEOTIDE SEQUENCE [LARGE SCALE GENOMIC DNA]</scope>
    <source>
        <strain evidence="20">AWRI3579</strain>
    </source>
</reference>
<keyword evidence="8" id="KW-0413">Isomerase</keyword>
<dbReference type="PANTHER" id="PTHR11142">
    <property type="entry name" value="PSEUDOURIDYLATE SYNTHASE"/>
    <property type="match status" value="1"/>
</dbReference>
<dbReference type="FunFam" id="3.30.70.660:FF:000002">
    <property type="entry name" value="tRNA pseudouridine synthase"/>
    <property type="match status" value="1"/>
</dbReference>
<evidence type="ECO:0000256" key="11">
    <source>
        <dbReference type="ARBA" id="ARBA00053072"/>
    </source>
</evidence>
<evidence type="ECO:0000256" key="10">
    <source>
        <dbReference type="ARBA" id="ARBA00036943"/>
    </source>
</evidence>
<evidence type="ECO:0000313" key="20">
    <source>
        <dbReference type="Proteomes" id="UP000095728"/>
    </source>
</evidence>
<dbReference type="FunCoup" id="A0A1E5RDM6">
    <property type="interactions" value="1027"/>
</dbReference>
<dbReference type="NCBIfam" id="TIGR00071">
    <property type="entry name" value="hisT_truA"/>
    <property type="match status" value="1"/>
</dbReference>
<keyword evidence="6" id="KW-0507">mRNA processing</keyword>
<comment type="caution">
    <text evidence="19">The sequence shown here is derived from an EMBL/GenBank/DDBJ whole genome shotgun (WGS) entry which is preliminary data.</text>
</comment>
<dbReference type="Gene3D" id="3.30.70.580">
    <property type="entry name" value="Pseudouridine synthase I, catalytic domain, N-terminal subdomain"/>
    <property type="match status" value="1"/>
</dbReference>
<feature type="active site" description="Nucleophile" evidence="15">
    <location>
        <position position="163"/>
    </location>
</feature>
<gene>
    <name evidence="19" type="ORF">AWRI3579_g1890</name>
</gene>
<dbReference type="GO" id="GO:0006397">
    <property type="term" value="P:mRNA processing"/>
    <property type="evidence" value="ECO:0007669"/>
    <property type="project" value="UniProtKB-KW"/>
</dbReference>
<dbReference type="PANTHER" id="PTHR11142:SF4">
    <property type="entry name" value="PSEUDOURIDYLATE SYNTHASE 1 HOMOLOG"/>
    <property type="match status" value="1"/>
</dbReference>
<evidence type="ECO:0000256" key="14">
    <source>
        <dbReference type="ARBA" id="ARBA00080858"/>
    </source>
</evidence>
<comment type="subcellular location">
    <subcellularLocation>
        <location evidence="4">Nucleus</location>
    </subcellularLocation>
</comment>
<dbReference type="CDD" id="cd02568">
    <property type="entry name" value="PseudoU_synth_PUS1_PUS2"/>
    <property type="match status" value="1"/>
</dbReference>
<evidence type="ECO:0000256" key="9">
    <source>
        <dbReference type="ARBA" id="ARBA00023242"/>
    </source>
</evidence>
<dbReference type="Gene3D" id="3.30.70.660">
    <property type="entry name" value="Pseudouridine synthase I, catalytic domain, C-terminal subdomain"/>
    <property type="match status" value="1"/>
</dbReference>
<evidence type="ECO:0000256" key="5">
    <source>
        <dbReference type="ARBA" id="ARBA00009375"/>
    </source>
</evidence>
<evidence type="ECO:0000256" key="4">
    <source>
        <dbReference type="ARBA" id="ARBA00004123"/>
    </source>
</evidence>
<sequence>MSLFTKIGQLAKQLFGKPAPAAETSAKSIGNKRSSSEANLGDANDKSNKKFNNKFNRNNKNNKAKPKKDKYKGKKTPFQGQARVYTPKEGVDPNAPKTPRLPKRKVAVLFGYCGAGYHGLQYNPPSHTIEAELYNAMVKAGAVSEDNAVDPKKSSLQRAARTDKGVHAGGNVISMKLIIEDPDIKDKINACLPEGVRVWNIQRVCNGFDSKNACSSRIYEYLLPTYALLGPNPDTQLYSDLHDKSKNGDLDYKDEESDEFFAKYQQMISENFTAEELQKIKNFEFIKPDDFDQQGSDVREVYQLVKKHKSLENSFRRDYRVSTKRLNYLRQVMSQYLGAHNFHNFTLGKDFKDPSAIRYMKNIKVSDPFVINNTEWVSIKIHGQSFMLHQIRKMISMATFIVRCGASKTLIHEAFKADKLNIPKAPALGLLLENPVYSTFNERLNSLGYESIDFTHFEKQMTDFKMRHIYDKIYAEEVKENVFYAFFGFVDALNKVVDSKSHENSDKTSCFQYFVTAKKRSEDAEDDVIYTDVKQLKKEDAATGAKTSRKSAD</sequence>
<comment type="catalytic activity">
    <reaction evidence="2">
        <text>uridine in snRNA = pseudouridine in snRNA</text>
        <dbReference type="Rhea" id="RHEA:51124"/>
        <dbReference type="Rhea" id="RHEA-COMP:12891"/>
        <dbReference type="Rhea" id="RHEA-COMP:12892"/>
        <dbReference type="ChEBI" id="CHEBI:65314"/>
        <dbReference type="ChEBI" id="CHEBI:65315"/>
    </reaction>
</comment>
<dbReference type="GO" id="GO:0003723">
    <property type="term" value="F:RNA binding"/>
    <property type="evidence" value="ECO:0007669"/>
    <property type="project" value="InterPro"/>
</dbReference>
<dbReference type="GO" id="GO:1990481">
    <property type="term" value="P:mRNA pseudouridine synthesis"/>
    <property type="evidence" value="ECO:0007669"/>
    <property type="project" value="TreeGrafter"/>
</dbReference>
<feature type="domain" description="Pseudouridine synthase I TruA alpha/beta" evidence="18">
    <location>
        <begin position="333"/>
        <end position="437"/>
    </location>
</feature>
<keyword evidence="9" id="KW-0539">Nucleus</keyword>
<name>A0A1E5RDM6_9ASCO</name>
<comment type="catalytic activity">
    <reaction evidence="1">
        <text>a uridine in mRNA = a pseudouridine in mRNA</text>
        <dbReference type="Rhea" id="RHEA:56644"/>
        <dbReference type="Rhea" id="RHEA-COMP:14658"/>
        <dbReference type="Rhea" id="RHEA-COMP:14659"/>
        <dbReference type="ChEBI" id="CHEBI:65314"/>
        <dbReference type="ChEBI" id="CHEBI:65315"/>
    </reaction>
</comment>
<keyword evidence="7" id="KW-0819">tRNA processing</keyword>
<keyword evidence="20" id="KW-1185">Reference proteome</keyword>
<evidence type="ECO:0000256" key="12">
    <source>
        <dbReference type="ARBA" id="ARBA00073968"/>
    </source>
</evidence>
<evidence type="ECO:0000256" key="8">
    <source>
        <dbReference type="ARBA" id="ARBA00023235"/>
    </source>
</evidence>
<dbReference type="GO" id="GO:0031119">
    <property type="term" value="P:tRNA pseudouridine synthesis"/>
    <property type="evidence" value="ECO:0007669"/>
    <property type="project" value="InterPro"/>
</dbReference>
<evidence type="ECO:0000256" key="17">
    <source>
        <dbReference type="SAM" id="MobiDB-lite"/>
    </source>
</evidence>
<comment type="catalytic activity">
    <reaction evidence="10">
        <text>a uridine in tRNA = a pseudouridine in tRNA</text>
        <dbReference type="Rhea" id="RHEA:54572"/>
        <dbReference type="Rhea" id="RHEA-COMP:13339"/>
        <dbReference type="Rhea" id="RHEA-COMP:13934"/>
        <dbReference type="ChEBI" id="CHEBI:65314"/>
        <dbReference type="ChEBI" id="CHEBI:65315"/>
    </reaction>
</comment>
<evidence type="ECO:0000256" key="6">
    <source>
        <dbReference type="ARBA" id="ARBA00022664"/>
    </source>
</evidence>
<evidence type="ECO:0000256" key="1">
    <source>
        <dbReference type="ARBA" id="ARBA00001166"/>
    </source>
</evidence>
<evidence type="ECO:0000256" key="13">
    <source>
        <dbReference type="ARBA" id="ARBA00079072"/>
    </source>
</evidence>
<dbReference type="Pfam" id="PF01416">
    <property type="entry name" value="PseudoU_synth_1"/>
    <property type="match status" value="1"/>
</dbReference>
<dbReference type="EMBL" id="LPNM01000007">
    <property type="protein sequence ID" value="OEJ85005.1"/>
    <property type="molecule type" value="Genomic_DNA"/>
</dbReference>
<feature type="compositionally biased region" description="Polar residues" evidence="17">
    <location>
        <begin position="25"/>
        <end position="38"/>
    </location>
</feature>
<dbReference type="InterPro" id="IPR020095">
    <property type="entry name" value="PsdUridine_synth_TruA_C"/>
</dbReference>
<dbReference type="InParanoid" id="A0A1E5RDM6"/>
<dbReference type="InterPro" id="IPR041708">
    <property type="entry name" value="PUS1/PUS2-like"/>
</dbReference>
<dbReference type="InterPro" id="IPR020094">
    <property type="entry name" value="TruA/RsuA/RluB/E/F_N"/>
</dbReference>
<feature type="region of interest" description="Disordered" evidence="17">
    <location>
        <begin position="14"/>
        <end position="100"/>
    </location>
</feature>
<evidence type="ECO:0000313" key="19">
    <source>
        <dbReference type="EMBL" id="OEJ85005.1"/>
    </source>
</evidence>
<protein>
    <recommendedName>
        <fullName evidence="12">tRNA pseudouridine synthase 1</fullName>
    </recommendedName>
    <alternativeName>
        <fullName evidence="13">tRNA pseudouridylate synthase 1</fullName>
    </alternativeName>
    <alternativeName>
        <fullName evidence="14">tRNA-uridine isomerase 1</fullName>
    </alternativeName>
</protein>
<proteinExistence type="inferred from homology"/>
<dbReference type="OrthoDB" id="10256309at2759"/>
<evidence type="ECO:0000256" key="7">
    <source>
        <dbReference type="ARBA" id="ARBA00022694"/>
    </source>
</evidence>
<dbReference type="InterPro" id="IPR020097">
    <property type="entry name" value="PsdUridine_synth_TruA_a/b_dom"/>
</dbReference>
<dbReference type="STRING" id="56408.A0A1E5RDM6"/>
<dbReference type="GO" id="GO:0009982">
    <property type="term" value="F:pseudouridine synthase activity"/>
    <property type="evidence" value="ECO:0007669"/>
    <property type="project" value="InterPro"/>
</dbReference>